<dbReference type="Proteomes" id="UP000030746">
    <property type="component" value="Unassembled WGS sequence"/>
</dbReference>
<name>V3Z8R4_LOTGI</name>
<dbReference type="EMBL" id="KB202953">
    <property type="protein sequence ID" value="ESO87308.1"/>
    <property type="molecule type" value="Genomic_DNA"/>
</dbReference>
<evidence type="ECO:0000313" key="2">
    <source>
        <dbReference type="EMBL" id="ESO87308.1"/>
    </source>
</evidence>
<dbReference type="KEGG" id="lgi:LOTGIDRAFT_154804"/>
<dbReference type="CTD" id="20236411"/>
<sequence length="101" mass="10912">MNKLLFSVLLVLVGIWLTTVGFTDSVQCTSDPVIIHGVLDSEITSREVGEMHNFTCGGTQEDTGTVTCNYTGDWTASLSCEAALLVETHSEIGHLNEDHKA</sequence>
<evidence type="ECO:0000256" key="1">
    <source>
        <dbReference type="SAM" id="SignalP"/>
    </source>
</evidence>
<evidence type="ECO:0008006" key="4">
    <source>
        <dbReference type="Google" id="ProtNLM"/>
    </source>
</evidence>
<dbReference type="HOGENOM" id="CLU_2294828_0_0_1"/>
<organism evidence="2 3">
    <name type="scientific">Lottia gigantea</name>
    <name type="common">Giant owl limpet</name>
    <dbReference type="NCBI Taxonomy" id="225164"/>
    <lineage>
        <taxon>Eukaryota</taxon>
        <taxon>Metazoa</taxon>
        <taxon>Spiralia</taxon>
        <taxon>Lophotrochozoa</taxon>
        <taxon>Mollusca</taxon>
        <taxon>Gastropoda</taxon>
        <taxon>Patellogastropoda</taxon>
        <taxon>Lottioidea</taxon>
        <taxon>Lottiidae</taxon>
        <taxon>Lottia</taxon>
    </lineage>
</organism>
<accession>V3Z8R4</accession>
<dbReference type="GeneID" id="20236411"/>
<feature type="signal peptide" evidence="1">
    <location>
        <begin position="1"/>
        <end position="21"/>
    </location>
</feature>
<dbReference type="RefSeq" id="XP_009062251.1">
    <property type="nucleotide sequence ID" value="XM_009064003.1"/>
</dbReference>
<dbReference type="AlphaFoldDB" id="V3Z8R4"/>
<keyword evidence="1" id="KW-0732">Signal</keyword>
<proteinExistence type="predicted"/>
<reference evidence="2 3" key="1">
    <citation type="journal article" date="2013" name="Nature">
        <title>Insights into bilaterian evolution from three spiralian genomes.</title>
        <authorList>
            <person name="Simakov O."/>
            <person name="Marletaz F."/>
            <person name="Cho S.J."/>
            <person name="Edsinger-Gonzales E."/>
            <person name="Havlak P."/>
            <person name="Hellsten U."/>
            <person name="Kuo D.H."/>
            <person name="Larsson T."/>
            <person name="Lv J."/>
            <person name="Arendt D."/>
            <person name="Savage R."/>
            <person name="Osoegawa K."/>
            <person name="de Jong P."/>
            <person name="Grimwood J."/>
            <person name="Chapman J.A."/>
            <person name="Shapiro H."/>
            <person name="Aerts A."/>
            <person name="Otillar R.P."/>
            <person name="Terry A.Y."/>
            <person name="Boore J.L."/>
            <person name="Grigoriev I.V."/>
            <person name="Lindberg D.R."/>
            <person name="Seaver E.C."/>
            <person name="Weisblat D.A."/>
            <person name="Putnam N.H."/>
            <person name="Rokhsar D.S."/>
        </authorList>
    </citation>
    <scope>NUCLEOTIDE SEQUENCE [LARGE SCALE GENOMIC DNA]</scope>
</reference>
<feature type="chain" id="PRO_5004717661" description="Sushi domain-containing protein" evidence="1">
    <location>
        <begin position="22"/>
        <end position="101"/>
    </location>
</feature>
<evidence type="ECO:0000313" key="3">
    <source>
        <dbReference type="Proteomes" id="UP000030746"/>
    </source>
</evidence>
<protein>
    <recommendedName>
        <fullName evidence="4">Sushi domain-containing protein</fullName>
    </recommendedName>
</protein>
<keyword evidence="3" id="KW-1185">Reference proteome</keyword>
<gene>
    <name evidence="2" type="ORF">LOTGIDRAFT_154804</name>
</gene>